<feature type="domain" description="4Fe-4S ferredoxin-type" evidence="4">
    <location>
        <begin position="155"/>
        <end position="185"/>
    </location>
</feature>
<accession>A0A1I2YWH1</accession>
<dbReference type="Pfam" id="PF13085">
    <property type="entry name" value="Fer2_3"/>
    <property type="match status" value="1"/>
</dbReference>
<proteinExistence type="inferred from homology"/>
<comment type="cofactor">
    <cofactor evidence="3">
        <name>[2Fe-2S] cluster</name>
        <dbReference type="ChEBI" id="CHEBI:190135"/>
    </cofactor>
</comment>
<dbReference type="PANTHER" id="PTHR11921:SF41">
    <property type="entry name" value="SUCCINATE DEHYDROGENASE"/>
    <property type="match status" value="1"/>
</dbReference>
<evidence type="ECO:0000256" key="1">
    <source>
        <dbReference type="ARBA" id="ARBA00001927"/>
    </source>
</evidence>
<dbReference type="Gene3D" id="3.10.20.30">
    <property type="match status" value="1"/>
</dbReference>
<dbReference type="PROSITE" id="PS00197">
    <property type="entry name" value="2FE2S_FER_1"/>
    <property type="match status" value="1"/>
</dbReference>
<dbReference type="EMBL" id="FOPP01000008">
    <property type="protein sequence ID" value="SFH29619.1"/>
    <property type="molecule type" value="Genomic_DNA"/>
</dbReference>
<dbReference type="InterPro" id="IPR025192">
    <property type="entry name" value="Succ_DH/fum_Rdtase_N"/>
</dbReference>
<dbReference type="InterPro" id="IPR036010">
    <property type="entry name" value="2Fe-2S_ferredoxin-like_sf"/>
</dbReference>
<dbReference type="InterPro" id="IPR012675">
    <property type="entry name" value="Beta-grasp_dom_sf"/>
</dbReference>
<dbReference type="PANTHER" id="PTHR11921">
    <property type="entry name" value="SUCCINATE DEHYDROGENASE IRON-SULFUR PROTEIN"/>
    <property type="match status" value="1"/>
</dbReference>
<dbReference type="InterPro" id="IPR017896">
    <property type="entry name" value="4Fe4S_Fe-S-bd"/>
</dbReference>
<dbReference type="GO" id="GO:0022904">
    <property type="term" value="P:respiratory electron transport chain"/>
    <property type="evidence" value="ECO:0007669"/>
    <property type="project" value="TreeGrafter"/>
</dbReference>
<evidence type="ECO:0000256" key="3">
    <source>
        <dbReference type="ARBA" id="ARBA00034078"/>
    </source>
</evidence>
<dbReference type="Proteomes" id="UP000199666">
    <property type="component" value="Unassembled WGS sequence"/>
</dbReference>
<dbReference type="RefSeq" id="WP_090995390.1">
    <property type="nucleotide sequence ID" value="NZ_FOPP01000008.1"/>
</dbReference>
<protein>
    <submittedName>
        <fullName evidence="5">Succinate dehydrogenase / fumarate reductase iron-sulfur subunit</fullName>
    </submittedName>
</protein>
<dbReference type="AlphaFoldDB" id="A0A1I2YWH1"/>
<evidence type="ECO:0000313" key="6">
    <source>
        <dbReference type="Proteomes" id="UP000199666"/>
    </source>
</evidence>
<evidence type="ECO:0000256" key="2">
    <source>
        <dbReference type="ARBA" id="ARBA00009433"/>
    </source>
</evidence>
<dbReference type="GO" id="GO:0009060">
    <property type="term" value="P:aerobic respiration"/>
    <property type="evidence" value="ECO:0007669"/>
    <property type="project" value="TreeGrafter"/>
</dbReference>
<organism evidence="5 6">
    <name type="scientific">Pedobacter insulae</name>
    <dbReference type="NCBI Taxonomy" id="414048"/>
    <lineage>
        <taxon>Bacteria</taxon>
        <taxon>Pseudomonadati</taxon>
        <taxon>Bacteroidota</taxon>
        <taxon>Sphingobacteriia</taxon>
        <taxon>Sphingobacteriales</taxon>
        <taxon>Sphingobacteriaceae</taxon>
        <taxon>Pedobacter</taxon>
    </lineage>
</organism>
<name>A0A1I2YWH1_9SPHI</name>
<dbReference type="Pfam" id="PF13183">
    <property type="entry name" value="Fer4_8"/>
    <property type="match status" value="1"/>
</dbReference>
<keyword evidence="6" id="KW-1185">Reference proteome</keyword>
<dbReference type="OrthoDB" id="9804391at2"/>
<comment type="cofactor">
    <cofactor evidence="1">
        <name>[3Fe-4S] cluster</name>
        <dbReference type="ChEBI" id="CHEBI:21137"/>
    </cofactor>
</comment>
<dbReference type="GO" id="GO:0051537">
    <property type="term" value="F:2 iron, 2 sulfur cluster binding"/>
    <property type="evidence" value="ECO:0007669"/>
    <property type="project" value="InterPro"/>
</dbReference>
<dbReference type="InterPro" id="IPR050573">
    <property type="entry name" value="SDH/FRD_Iron-Sulfur"/>
</dbReference>
<dbReference type="NCBIfam" id="NF005746">
    <property type="entry name" value="PRK07570.1"/>
    <property type="match status" value="1"/>
</dbReference>
<dbReference type="InterPro" id="IPR006058">
    <property type="entry name" value="2Fe2S_fd_BS"/>
</dbReference>
<dbReference type="PROSITE" id="PS51379">
    <property type="entry name" value="4FE4S_FER_2"/>
    <property type="match status" value="1"/>
</dbReference>
<reference evidence="5 6" key="1">
    <citation type="submission" date="2016-10" db="EMBL/GenBank/DDBJ databases">
        <authorList>
            <person name="de Groot N.N."/>
        </authorList>
    </citation>
    <scope>NUCLEOTIDE SEQUENCE [LARGE SCALE GENOMIC DNA]</scope>
    <source>
        <strain evidence="5 6">DSM 18684</strain>
    </source>
</reference>
<dbReference type="Gene3D" id="1.10.1060.10">
    <property type="entry name" value="Alpha-helical ferredoxin"/>
    <property type="match status" value="1"/>
</dbReference>
<evidence type="ECO:0000313" key="5">
    <source>
        <dbReference type="EMBL" id="SFH29619.1"/>
    </source>
</evidence>
<dbReference type="SUPFAM" id="SSF54292">
    <property type="entry name" value="2Fe-2S ferredoxin-like"/>
    <property type="match status" value="1"/>
</dbReference>
<gene>
    <name evidence="5" type="ORF">SAMN04489864_108111</name>
</gene>
<sequence length="256" mass="27912">MSIGNMNLTLKVWRQKSTKDKGKMVDYKVANISPDMSFLEMFDVLNEDLITKGDEPIVFDHDCREGICGMCSMFINGRPHGPKDAVTTCQLHMRSFKDGDTIVVEPWRAKAFPVIKDLTVDRSAFDRVIAAGGFISVNTGNAQDANNLPIPKAQADAAFEAAACIGCGACVATCKNASAMLFVSAKISQLALLPQGQPERYKRVQNMVAQMDAEGFGNCTNTGACEAECPKGISLENIARMNRDYYSAKFISEEEG</sequence>
<dbReference type="GO" id="GO:0009055">
    <property type="term" value="F:electron transfer activity"/>
    <property type="evidence" value="ECO:0007669"/>
    <property type="project" value="InterPro"/>
</dbReference>
<evidence type="ECO:0000259" key="4">
    <source>
        <dbReference type="PROSITE" id="PS51379"/>
    </source>
</evidence>
<dbReference type="InterPro" id="IPR009051">
    <property type="entry name" value="Helical_ferredxn"/>
</dbReference>
<comment type="similarity">
    <text evidence="2">Belongs to the succinate dehydrogenase/fumarate reductase iron-sulfur protein family.</text>
</comment>
<dbReference type="STRING" id="414048.SAMN04489864_108111"/>
<dbReference type="SUPFAM" id="SSF46548">
    <property type="entry name" value="alpha-helical ferredoxin"/>
    <property type="match status" value="1"/>
</dbReference>